<dbReference type="PROSITE" id="PS51736">
    <property type="entry name" value="RECOMBINASES_3"/>
    <property type="match status" value="1"/>
</dbReference>
<dbReference type="PANTHER" id="PTHR30461:SF23">
    <property type="entry name" value="DNA RECOMBINASE-RELATED"/>
    <property type="match status" value="1"/>
</dbReference>
<dbReference type="PROSITE" id="PS51737">
    <property type="entry name" value="RECOMBINASE_DNA_BIND"/>
    <property type="match status" value="1"/>
</dbReference>
<dbReference type="GO" id="GO:0000150">
    <property type="term" value="F:DNA strand exchange activity"/>
    <property type="evidence" value="ECO:0007669"/>
    <property type="project" value="InterPro"/>
</dbReference>
<dbReference type="EMBL" id="BK015325">
    <property type="protein sequence ID" value="DAE01435.1"/>
    <property type="molecule type" value="Genomic_DNA"/>
</dbReference>
<dbReference type="Pfam" id="PF07508">
    <property type="entry name" value="Recombinase"/>
    <property type="match status" value="1"/>
</dbReference>
<evidence type="ECO:0000313" key="4">
    <source>
        <dbReference type="EMBL" id="DAE01435.1"/>
    </source>
</evidence>
<name>A0A8S5P4S0_9CAUD</name>
<dbReference type="InterPro" id="IPR050639">
    <property type="entry name" value="SSR_resolvase"/>
</dbReference>
<sequence length="506" mass="59141">MSIENYIMYLRKSRADDPNETVEEVLAKHETILQNFSISKFGEKIHDKNIYREIVSGETIEDRPMIKEVLKLIENDNVLGVLVVEPQRLTRGDMIDCGTIINAFKYSSTLIITPVKSFDLSLSNDGINYDEKILKMELSNGSEYLDYTKMIMNRGRLLSIEKGNYISSVAPYGYDKTVIDKNHTLKINEIESQAVKLIFDLFLDGYGYLKIASKLNELGYKPRKAKTWSASVIKDILMNVTYTGKVIWNHRKEVKVMKDGKMERVRPRHKDFIIRDGKHPAIISDEQFRKVQEKMGNNPRIKKDRKMINPLSGLLYCKQCGRAIIYRTYKKDGVVKSNPRYLCSNQSNCHTKSYDANQLYENLIISLESILMDFQFKLDNTDKTYIDIYERRIEQLKKELNRLDDKQNELYDLLENKIYTRDVFIKRSSKLSLEKEKAQDELKKALDNAPDKINYEEKIVLFNDIIKQLKDDHVTAETKNYLLREIIKKIEYNIKDGKITLDIILK</sequence>
<protein>
    <submittedName>
        <fullName evidence="4">Integrase</fullName>
    </submittedName>
</protein>
<dbReference type="InterPro" id="IPR011109">
    <property type="entry name" value="DNA_bind_recombinase_dom"/>
</dbReference>
<dbReference type="InterPro" id="IPR036162">
    <property type="entry name" value="Resolvase-like_N_sf"/>
</dbReference>
<dbReference type="Gene3D" id="3.90.1750.20">
    <property type="entry name" value="Putative Large Serine Recombinase, Chain B, Domain 2"/>
    <property type="match status" value="1"/>
</dbReference>
<reference evidence="4" key="1">
    <citation type="journal article" date="2021" name="Proc. Natl. Acad. Sci. U.S.A.">
        <title>A Catalog of Tens of Thousands of Viruses from Human Metagenomes Reveals Hidden Associations with Chronic Diseases.</title>
        <authorList>
            <person name="Tisza M.J."/>
            <person name="Buck C.B."/>
        </authorList>
    </citation>
    <scope>NUCLEOTIDE SEQUENCE</scope>
    <source>
        <strain evidence="4">CtQtc11</strain>
    </source>
</reference>
<evidence type="ECO:0000259" key="2">
    <source>
        <dbReference type="PROSITE" id="PS51736"/>
    </source>
</evidence>
<feature type="coiled-coil region" evidence="1">
    <location>
        <begin position="386"/>
        <end position="448"/>
    </location>
</feature>
<keyword evidence="1" id="KW-0175">Coiled coil</keyword>
<dbReference type="GO" id="GO:0003677">
    <property type="term" value="F:DNA binding"/>
    <property type="evidence" value="ECO:0007669"/>
    <property type="project" value="InterPro"/>
</dbReference>
<dbReference type="InterPro" id="IPR006119">
    <property type="entry name" value="Resolv_N"/>
</dbReference>
<dbReference type="InterPro" id="IPR038109">
    <property type="entry name" value="DNA_bind_recomb_sf"/>
</dbReference>
<evidence type="ECO:0000256" key="1">
    <source>
        <dbReference type="SAM" id="Coils"/>
    </source>
</evidence>
<accession>A0A8S5P4S0</accession>
<feature type="domain" description="Resolvase/invertase-type recombinase catalytic" evidence="2">
    <location>
        <begin position="5"/>
        <end position="163"/>
    </location>
</feature>
<feature type="domain" description="Recombinase" evidence="3">
    <location>
        <begin position="171"/>
        <end position="301"/>
    </location>
</feature>
<proteinExistence type="predicted"/>
<dbReference type="InterPro" id="IPR025827">
    <property type="entry name" value="Zn_ribbon_recom_dom"/>
</dbReference>
<organism evidence="4">
    <name type="scientific">Siphoviridae sp. ctQtc11</name>
    <dbReference type="NCBI Taxonomy" id="2825497"/>
    <lineage>
        <taxon>Viruses</taxon>
        <taxon>Duplodnaviria</taxon>
        <taxon>Heunggongvirae</taxon>
        <taxon>Uroviricota</taxon>
        <taxon>Caudoviricetes</taxon>
    </lineage>
</organism>
<dbReference type="SMART" id="SM00857">
    <property type="entry name" value="Resolvase"/>
    <property type="match status" value="1"/>
</dbReference>
<dbReference type="PANTHER" id="PTHR30461">
    <property type="entry name" value="DNA-INVERTASE FROM LAMBDOID PROPHAGE"/>
    <property type="match status" value="1"/>
</dbReference>
<dbReference type="SUPFAM" id="SSF53041">
    <property type="entry name" value="Resolvase-like"/>
    <property type="match status" value="1"/>
</dbReference>
<dbReference type="Pfam" id="PF13408">
    <property type="entry name" value="Zn_ribbon_recom"/>
    <property type="match status" value="1"/>
</dbReference>
<dbReference type="Gene3D" id="3.40.50.1390">
    <property type="entry name" value="Resolvase, N-terminal catalytic domain"/>
    <property type="match status" value="1"/>
</dbReference>
<evidence type="ECO:0000259" key="3">
    <source>
        <dbReference type="PROSITE" id="PS51737"/>
    </source>
</evidence>
<dbReference type="Pfam" id="PF00239">
    <property type="entry name" value="Resolvase"/>
    <property type="match status" value="1"/>
</dbReference>